<dbReference type="InterPro" id="IPR020084">
    <property type="entry name" value="NUDIX_hydrolase_CS"/>
</dbReference>
<evidence type="ECO:0000313" key="6">
    <source>
        <dbReference type="EMBL" id="RZT84100.1"/>
    </source>
</evidence>
<dbReference type="PANTHER" id="PTHR43046">
    <property type="entry name" value="GDP-MANNOSE MANNOSYL HYDROLASE"/>
    <property type="match status" value="1"/>
</dbReference>
<evidence type="ECO:0000256" key="1">
    <source>
        <dbReference type="ARBA" id="ARBA00001946"/>
    </source>
</evidence>
<dbReference type="PROSITE" id="PS00893">
    <property type="entry name" value="NUDIX_BOX"/>
    <property type="match status" value="1"/>
</dbReference>
<dbReference type="RefSeq" id="WP_130288755.1">
    <property type="nucleotide sequence ID" value="NZ_SHKL01000001.1"/>
</dbReference>
<sequence length="137" mass="14427">MTEGSRHVPCVGGILFDADGRLLLIRRGNEPGRGLWSVPGGRVESGEDDHTALVREMAEETGLSVSVGPLVGSVERGRYRIADYLCSVEHPDGAAGSLRAGDDATDARFVDAAAFAALPLVEGLTETLDGWGVLPRI</sequence>
<organism evidence="6 7">
    <name type="scientific">Pseudonocardia sediminis</name>
    <dbReference type="NCBI Taxonomy" id="1397368"/>
    <lineage>
        <taxon>Bacteria</taxon>
        <taxon>Bacillati</taxon>
        <taxon>Actinomycetota</taxon>
        <taxon>Actinomycetes</taxon>
        <taxon>Pseudonocardiales</taxon>
        <taxon>Pseudonocardiaceae</taxon>
        <taxon>Pseudonocardia</taxon>
    </lineage>
</organism>
<reference evidence="6 7" key="1">
    <citation type="submission" date="2019-02" db="EMBL/GenBank/DDBJ databases">
        <title>Sequencing the genomes of 1000 actinobacteria strains.</title>
        <authorList>
            <person name="Klenk H.-P."/>
        </authorList>
    </citation>
    <scope>NUCLEOTIDE SEQUENCE [LARGE SCALE GENOMIC DNA]</scope>
    <source>
        <strain evidence="6 7">DSM 45779</strain>
    </source>
</reference>
<dbReference type="InterPro" id="IPR020476">
    <property type="entry name" value="Nudix_hydrolase"/>
</dbReference>
<accession>A0A4V2FQB3</accession>
<dbReference type="SUPFAM" id="SSF55811">
    <property type="entry name" value="Nudix"/>
    <property type="match status" value="1"/>
</dbReference>
<dbReference type="InterPro" id="IPR015797">
    <property type="entry name" value="NUDIX_hydrolase-like_dom_sf"/>
</dbReference>
<evidence type="ECO:0000259" key="5">
    <source>
        <dbReference type="PROSITE" id="PS51462"/>
    </source>
</evidence>
<keyword evidence="7" id="KW-1185">Reference proteome</keyword>
<dbReference type="PANTHER" id="PTHR43046:SF14">
    <property type="entry name" value="MUTT_NUDIX FAMILY PROTEIN"/>
    <property type="match status" value="1"/>
</dbReference>
<protein>
    <submittedName>
        <fullName evidence="6">ADP-ribose pyrophosphatase YjhB (NUDIX family)</fullName>
    </submittedName>
</protein>
<comment type="caution">
    <text evidence="6">The sequence shown here is derived from an EMBL/GenBank/DDBJ whole genome shotgun (WGS) entry which is preliminary data.</text>
</comment>
<evidence type="ECO:0000256" key="4">
    <source>
        <dbReference type="RuleBase" id="RU003476"/>
    </source>
</evidence>
<dbReference type="Pfam" id="PF00293">
    <property type="entry name" value="NUDIX"/>
    <property type="match status" value="1"/>
</dbReference>
<evidence type="ECO:0000313" key="7">
    <source>
        <dbReference type="Proteomes" id="UP000291591"/>
    </source>
</evidence>
<dbReference type="Proteomes" id="UP000291591">
    <property type="component" value="Unassembled WGS sequence"/>
</dbReference>
<feature type="domain" description="Nudix hydrolase" evidence="5">
    <location>
        <begin position="6"/>
        <end position="134"/>
    </location>
</feature>
<dbReference type="CDD" id="cd04673">
    <property type="entry name" value="NUDIX_ADPRase"/>
    <property type="match status" value="1"/>
</dbReference>
<comment type="similarity">
    <text evidence="2 4">Belongs to the Nudix hydrolase family.</text>
</comment>
<dbReference type="Gene3D" id="3.90.79.10">
    <property type="entry name" value="Nucleoside Triphosphate Pyrophosphohydrolase"/>
    <property type="match status" value="1"/>
</dbReference>
<dbReference type="PROSITE" id="PS51462">
    <property type="entry name" value="NUDIX"/>
    <property type="match status" value="1"/>
</dbReference>
<evidence type="ECO:0000256" key="3">
    <source>
        <dbReference type="ARBA" id="ARBA00022801"/>
    </source>
</evidence>
<name>A0A4V2FQB3_PSEST</name>
<dbReference type="GO" id="GO:0016787">
    <property type="term" value="F:hydrolase activity"/>
    <property type="evidence" value="ECO:0007669"/>
    <property type="project" value="UniProtKB-KW"/>
</dbReference>
<evidence type="ECO:0000256" key="2">
    <source>
        <dbReference type="ARBA" id="ARBA00005582"/>
    </source>
</evidence>
<comment type="cofactor">
    <cofactor evidence="1">
        <name>Mg(2+)</name>
        <dbReference type="ChEBI" id="CHEBI:18420"/>
    </cofactor>
</comment>
<gene>
    <name evidence="6" type="ORF">EV383_0934</name>
</gene>
<keyword evidence="3 4" id="KW-0378">Hydrolase</keyword>
<dbReference type="AlphaFoldDB" id="A0A4V2FQB3"/>
<dbReference type="OrthoDB" id="9804442at2"/>
<proteinExistence type="inferred from homology"/>
<dbReference type="PRINTS" id="PR00502">
    <property type="entry name" value="NUDIXFAMILY"/>
</dbReference>
<dbReference type="InterPro" id="IPR000086">
    <property type="entry name" value="NUDIX_hydrolase_dom"/>
</dbReference>
<dbReference type="EMBL" id="SHKL01000001">
    <property type="protein sequence ID" value="RZT84100.1"/>
    <property type="molecule type" value="Genomic_DNA"/>
</dbReference>